<reference evidence="16" key="1">
    <citation type="submission" date="2023-08" db="EMBL/GenBank/DDBJ databases">
        <title>Reference Genome Resource for the Citrus Pathogen Phytophthora citrophthora.</title>
        <authorList>
            <person name="Moller H."/>
            <person name="Coetzee B."/>
            <person name="Rose L.J."/>
            <person name="Van Niekerk J.M."/>
        </authorList>
    </citation>
    <scope>NUCLEOTIDE SEQUENCE</scope>
    <source>
        <strain evidence="16">STE-U-9442</strain>
    </source>
</reference>
<feature type="compositionally biased region" description="Polar residues" evidence="13">
    <location>
        <begin position="1"/>
        <end position="22"/>
    </location>
</feature>
<feature type="compositionally biased region" description="Basic and acidic residues" evidence="13">
    <location>
        <begin position="814"/>
        <end position="824"/>
    </location>
</feature>
<comment type="similarity">
    <text evidence="4">Belongs to the inositol monophosphatase superfamily.</text>
</comment>
<gene>
    <name evidence="16" type="ORF">P3T76_005091</name>
</gene>
<comment type="cofactor">
    <cofactor evidence="2 12">
        <name>Mg(2+)</name>
        <dbReference type="ChEBI" id="CHEBI:18420"/>
    </cofactor>
</comment>
<dbReference type="InterPro" id="IPR020583">
    <property type="entry name" value="Inositol_monoP_metal-BS"/>
</dbReference>
<dbReference type="AlphaFoldDB" id="A0AAD9GSC4"/>
<evidence type="ECO:0000256" key="1">
    <source>
        <dbReference type="ARBA" id="ARBA00001033"/>
    </source>
</evidence>
<evidence type="ECO:0000256" key="6">
    <source>
        <dbReference type="ARBA" id="ARBA00022692"/>
    </source>
</evidence>
<keyword evidence="7 12" id="KW-0479">Metal-binding</keyword>
<dbReference type="GO" id="GO:0006020">
    <property type="term" value="P:inositol metabolic process"/>
    <property type="evidence" value="ECO:0007669"/>
    <property type="project" value="TreeGrafter"/>
</dbReference>
<accession>A0AAD9GSC4</accession>
<feature type="transmembrane region" description="Helical" evidence="14">
    <location>
        <begin position="581"/>
        <end position="600"/>
    </location>
</feature>
<dbReference type="EC" id="3.1.3.25" evidence="5"/>
<evidence type="ECO:0000256" key="7">
    <source>
        <dbReference type="ARBA" id="ARBA00022723"/>
    </source>
</evidence>
<sequence length="830" mass="93141">MSTFCNGCNRHSQKDTSPNQAKSPPPEFMTTPAPTDVNAMLDVAIEAARAAGAHMKAHLSTSRVEKTKSSKDDLVTVVDKQCQDLVFDTIKKTFPEHEFLGEENVEPGSEASARALQDMVSKEWLWIVDPIDGTTNFVHHRPASVVSVACAHLGEVVVGVIYDPYRDEIFTAQKDKGTFLNDQPAHVSHESTFSEALVGFGIGTKDSVRLPMLDCAREFSAKCRGLRLQGAAAIELAWTAAGRQSAFYELDLNSWDVAAGALLVKEAGGQVSNSDGTPFSLSTRNIVASNNKGDIHTSMIELIQKADAVHVRNLYLTTMEEQLPAPYHVNTWFFVCGPLAVNTFLLGLAANLHVFKKNNLAFDRVMDMRPEEIPTAKGVFKTALFMCLLQFLLFNGEAVRRGDAFGVDETRMELLLLGYVAVATMLLLCPLNILHYKFRMFVLRKLARCFWPFQQFSFKLPPHATPFIEVFMADGMTSLSKFIQDLSVALMLLLLSFNSEPEDLRESYISKLKESPLTYIAASTPYIIRATQCLISFQRTTSVNDRFLHLLNTMKYCSSLLVISVGAYPMLMGLARPEQSSFFLLCAVFNSLYSFLWDVVMDWGLGQPKLPRRVAFLRHQLTYRPRKIYYLIIVVDFVLRIMWVTKWWDWMHRGVHFKLVSQVAEVVRRVIWNFVRVEWQCIKLDILGSKKLSADSLELEEINENMPLMEEDEDEDTKPRLRTLSRPNSFSAQASDTDTSSTLSQSPAHNSNGGESLLQAMRNAFSSDKPDAYAKLEGEQQQDEMIAPAAITVASYPDKPQAMLVIGDHSTSTHRRESSPHAEDAETDEM</sequence>
<feature type="binding site" evidence="12">
    <location>
        <position position="129"/>
    </location>
    <ligand>
        <name>Mg(2+)</name>
        <dbReference type="ChEBI" id="CHEBI:18420"/>
        <label>1</label>
        <note>catalytic</note>
    </ligand>
</feature>
<evidence type="ECO:0000256" key="10">
    <source>
        <dbReference type="ARBA" id="ARBA00022989"/>
    </source>
</evidence>
<feature type="binding site" evidence="12">
    <location>
        <position position="132"/>
    </location>
    <ligand>
        <name>Mg(2+)</name>
        <dbReference type="ChEBI" id="CHEBI:18420"/>
        <label>1</label>
        <note>catalytic</note>
    </ligand>
</feature>
<dbReference type="GO" id="GO:0007165">
    <property type="term" value="P:signal transduction"/>
    <property type="evidence" value="ECO:0007669"/>
    <property type="project" value="TreeGrafter"/>
</dbReference>
<keyword evidence="8" id="KW-0378">Hydrolase</keyword>
<evidence type="ECO:0000256" key="12">
    <source>
        <dbReference type="PIRSR" id="PIRSR600760-2"/>
    </source>
</evidence>
<feature type="transmembrane region" description="Helical" evidence="14">
    <location>
        <begin position="556"/>
        <end position="575"/>
    </location>
</feature>
<evidence type="ECO:0000256" key="4">
    <source>
        <dbReference type="ARBA" id="ARBA00009759"/>
    </source>
</evidence>
<dbReference type="Proteomes" id="UP001259832">
    <property type="component" value="Unassembled WGS sequence"/>
</dbReference>
<evidence type="ECO:0000256" key="5">
    <source>
        <dbReference type="ARBA" id="ARBA00013106"/>
    </source>
</evidence>
<feature type="region of interest" description="Disordered" evidence="13">
    <location>
        <begin position="703"/>
        <end position="755"/>
    </location>
</feature>
<dbReference type="GO" id="GO:0046872">
    <property type="term" value="F:metal ion binding"/>
    <property type="evidence" value="ECO:0007669"/>
    <property type="project" value="UniProtKB-KW"/>
</dbReference>
<dbReference type="SUPFAM" id="SSF56655">
    <property type="entry name" value="Carbohydrate phosphatase"/>
    <property type="match status" value="1"/>
</dbReference>
<keyword evidence="11 14" id="KW-0472">Membrane</keyword>
<dbReference type="GO" id="GO:0016020">
    <property type="term" value="C:membrane"/>
    <property type="evidence" value="ECO:0007669"/>
    <property type="project" value="UniProtKB-SubCell"/>
</dbReference>
<keyword evidence="9 12" id="KW-0460">Magnesium</keyword>
<dbReference type="EMBL" id="JASMQC010000007">
    <property type="protein sequence ID" value="KAK1943695.1"/>
    <property type="molecule type" value="Genomic_DNA"/>
</dbReference>
<feature type="region of interest" description="Disordered" evidence="13">
    <location>
        <begin position="807"/>
        <end position="830"/>
    </location>
</feature>
<name>A0AAD9GSC4_9STRA</name>
<evidence type="ECO:0000256" key="11">
    <source>
        <dbReference type="ARBA" id="ARBA00023136"/>
    </source>
</evidence>
<feature type="transmembrane region" description="Helical" evidence="14">
    <location>
        <begin position="628"/>
        <end position="648"/>
    </location>
</feature>
<feature type="compositionally biased region" description="Low complexity" evidence="13">
    <location>
        <begin position="729"/>
        <end position="746"/>
    </location>
</feature>
<dbReference type="PROSITE" id="PS51380">
    <property type="entry name" value="EXS"/>
    <property type="match status" value="1"/>
</dbReference>
<dbReference type="Pfam" id="PF00459">
    <property type="entry name" value="Inositol_P"/>
    <property type="match status" value="1"/>
</dbReference>
<dbReference type="GO" id="GO:0046854">
    <property type="term" value="P:phosphatidylinositol phosphate biosynthetic process"/>
    <property type="evidence" value="ECO:0007669"/>
    <property type="project" value="InterPro"/>
</dbReference>
<evidence type="ECO:0000256" key="13">
    <source>
        <dbReference type="SAM" id="MobiDB-lite"/>
    </source>
</evidence>
<evidence type="ECO:0000313" key="16">
    <source>
        <dbReference type="EMBL" id="KAK1943695.1"/>
    </source>
</evidence>
<evidence type="ECO:0000256" key="14">
    <source>
        <dbReference type="SAM" id="Phobius"/>
    </source>
</evidence>
<dbReference type="FunFam" id="3.30.540.10:FF:000013">
    <property type="entry name" value="Inositol-1-monophosphatase"/>
    <property type="match status" value="1"/>
</dbReference>
<evidence type="ECO:0000256" key="8">
    <source>
        <dbReference type="ARBA" id="ARBA00022801"/>
    </source>
</evidence>
<dbReference type="CDD" id="cd01639">
    <property type="entry name" value="IMPase"/>
    <property type="match status" value="1"/>
</dbReference>
<feature type="binding site" evidence="12">
    <location>
        <position position="256"/>
    </location>
    <ligand>
        <name>Mg(2+)</name>
        <dbReference type="ChEBI" id="CHEBI:18420"/>
        <label>1</label>
        <note>catalytic</note>
    </ligand>
</feature>
<evidence type="ECO:0000259" key="15">
    <source>
        <dbReference type="PROSITE" id="PS51380"/>
    </source>
</evidence>
<dbReference type="GO" id="GO:0008934">
    <property type="term" value="F:inositol monophosphate 1-phosphatase activity"/>
    <property type="evidence" value="ECO:0007669"/>
    <property type="project" value="InterPro"/>
</dbReference>
<comment type="catalytic activity">
    <reaction evidence="1">
        <text>a myo-inositol phosphate + H2O = myo-inositol + phosphate</text>
        <dbReference type="Rhea" id="RHEA:24056"/>
        <dbReference type="ChEBI" id="CHEBI:15377"/>
        <dbReference type="ChEBI" id="CHEBI:17268"/>
        <dbReference type="ChEBI" id="CHEBI:43474"/>
        <dbReference type="ChEBI" id="CHEBI:84139"/>
        <dbReference type="EC" id="3.1.3.25"/>
    </reaction>
</comment>
<dbReference type="PRINTS" id="PR00377">
    <property type="entry name" value="IMPHPHTASES"/>
</dbReference>
<feature type="binding site" evidence="12">
    <location>
        <position position="131"/>
    </location>
    <ligand>
        <name>Mg(2+)</name>
        <dbReference type="ChEBI" id="CHEBI:18420"/>
        <label>1</label>
        <note>catalytic</note>
    </ligand>
</feature>
<dbReference type="PANTHER" id="PTHR20854">
    <property type="entry name" value="INOSITOL MONOPHOSPHATASE"/>
    <property type="match status" value="1"/>
</dbReference>
<dbReference type="Gene3D" id="3.30.540.10">
    <property type="entry name" value="Fructose-1,6-Bisphosphatase, subunit A, domain 1"/>
    <property type="match status" value="1"/>
</dbReference>
<evidence type="ECO:0000256" key="9">
    <source>
        <dbReference type="ARBA" id="ARBA00022842"/>
    </source>
</evidence>
<comment type="subcellular location">
    <subcellularLocation>
        <location evidence="3">Membrane</location>
        <topology evidence="3">Multi-pass membrane protein</topology>
    </subcellularLocation>
</comment>
<dbReference type="InterPro" id="IPR000760">
    <property type="entry name" value="Inositol_monophosphatase-like"/>
</dbReference>
<feature type="compositionally biased region" description="Acidic residues" evidence="13">
    <location>
        <begin position="703"/>
        <end position="716"/>
    </location>
</feature>
<dbReference type="InterPro" id="IPR022337">
    <property type="entry name" value="Inositol_monophosphatase_SuhB"/>
</dbReference>
<dbReference type="PROSITE" id="PS00630">
    <property type="entry name" value="IMP_2"/>
    <property type="match status" value="1"/>
</dbReference>
<feature type="transmembrane region" description="Helical" evidence="14">
    <location>
        <begin position="376"/>
        <end position="394"/>
    </location>
</feature>
<dbReference type="Gene3D" id="3.40.190.80">
    <property type="match status" value="1"/>
</dbReference>
<dbReference type="InterPro" id="IPR020550">
    <property type="entry name" value="Inositol_monophosphatase_CS"/>
</dbReference>
<keyword evidence="10 14" id="KW-1133">Transmembrane helix</keyword>
<dbReference type="Pfam" id="PF03124">
    <property type="entry name" value="EXS"/>
    <property type="match status" value="1"/>
</dbReference>
<feature type="transmembrane region" description="Helical" evidence="14">
    <location>
        <begin position="332"/>
        <end position="355"/>
    </location>
</feature>
<dbReference type="InterPro" id="IPR033942">
    <property type="entry name" value="IMPase"/>
</dbReference>
<evidence type="ECO:0000256" key="3">
    <source>
        <dbReference type="ARBA" id="ARBA00004141"/>
    </source>
</evidence>
<feature type="domain" description="EXS" evidence="15">
    <location>
        <begin position="509"/>
        <end position="709"/>
    </location>
</feature>
<dbReference type="InterPro" id="IPR004342">
    <property type="entry name" value="EXS_C"/>
</dbReference>
<organism evidence="16 17">
    <name type="scientific">Phytophthora citrophthora</name>
    <dbReference type="NCBI Taxonomy" id="4793"/>
    <lineage>
        <taxon>Eukaryota</taxon>
        <taxon>Sar</taxon>
        <taxon>Stramenopiles</taxon>
        <taxon>Oomycota</taxon>
        <taxon>Peronosporomycetes</taxon>
        <taxon>Peronosporales</taxon>
        <taxon>Peronosporaceae</taxon>
        <taxon>Phytophthora</taxon>
    </lineage>
</organism>
<evidence type="ECO:0000256" key="2">
    <source>
        <dbReference type="ARBA" id="ARBA00001946"/>
    </source>
</evidence>
<proteinExistence type="inferred from homology"/>
<dbReference type="PROSITE" id="PS00629">
    <property type="entry name" value="IMP_1"/>
    <property type="match status" value="1"/>
</dbReference>
<keyword evidence="6 14" id="KW-0812">Transmembrane</keyword>
<protein>
    <recommendedName>
        <fullName evidence="5">inositol-phosphate phosphatase</fullName>
        <ecNumber evidence="5">3.1.3.25</ecNumber>
    </recommendedName>
</protein>
<evidence type="ECO:0000313" key="17">
    <source>
        <dbReference type="Proteomes" id="UP001259832"/>
    </source>
</evidence>
<feature type="transmembrane region" description="Helical" evidence="14">
    <location>
        <begin position="414"/>
        <end position="434"/>
    </location>
</feature>
<feature type="binding site" evidence="12">
    <location>
        <position position="102"/>
    </location>
    <ligand>
        <name>Mg(2+)</name>
        <dbReference type="ChEBI" id="CHEBI:18420"/>
        <label>1</label>
        <note>catalytic</note>
    </ligand>
</feature>
<dbReference type="PANTHER" id="PTHR20854:SF4">
    <property type="entry name" value="INOSITOL-1-MONOPHOSPHATASE-RELATED"/>
    <property type="match status" value="1"/>
</dbReference>
<dbReference type="PRINTS" id="PR01959">
    <property type="entry name" value="SBIMPHPHTASE"/>
</dbReference>
<feature type="region of interest" description="Disordered" evidence="13">
    <location>
        <begin position="1"/>
        <end position="33"/>
    </location>
</feature>
<keyword evidence="17" id="KW-1185">Reference proteome</keyword>
<comment type="caution">
    <text evidence="16">The sequence shown here is derived from an EMBL/GenBank/DDBJ whole genome shotgun (WGS) entry which is preliminary data.</text>
</comment>